<feature type="compositionally biased region" description="Basic and acidic residues" evidence="9">
    <location>
        <begin position="255"/>
        <end position="266"/>
    </location>
</feature>
<dbReference type="Pfam" id="PF06984">
    <property type="entry name" value="MRP-L47"/>
    <property type="match status" value="1"/>
</dbReference>
<evidence type="ECO:0000256" key="6">
    <source>
        <dbReference type="ARBA" id="ARBA00026009"/>
    </source>
</evidence>
<keyword evidence="5" id="KW-0687">Ribonucleoprotein</keyword>
<feature type="compositionally biased region" description="Acidic residues" evidence="9">
    <location>
        <begin position="229"/>
        <end position="241"/>
    </location>
</feature>
<dbReference type="InterPro" id="IPR038340">
    <property type="entry name" value="MRP-L47_sf"/>
</dbReference>
<accession>A0A0D2B8B3</accession>
<evidence type="ECO:0000256" key="3">
    <source>
        <dbReference type="ARBA" id="ARBA00022980"/>
    </source>
</evidence>
<dbReference type="GO" id="GO:0005762">
    <property type="term" value="C:mitochondrial large ribosomal subunit"/>
    <property type="evidence" value="ECO:0007669"/>
    <property type="project" value="TreeGrafter"/>
</dbReference>
<proteinExistence type="inferred from homology"/>
<dbReference type="RefSeq" id="XP_016268667.1">
    <property type="nucleotide sequence ID" value="XM_016401614.1"/>
</dbReference>
<dbReference type="STRING" id="215243.A0A0D2B8B3"/>
<dbReference type="PANTHER" id="PTHR21183">
    <property type="entry name" value="RIBOSOMAL PROTEIN L47, MITOCHONDRIAL-RELATED"/>
    <property type="match status" value="1"/>
</dbReference>
<keyword evidence="3" id="KW-0689">Ribosomal protein</keyword>
<evidence type="ECO:0000256" key="1">
    <source>
        <dbReference type="ARBA" id="ARBA00004173"/>
    </source>
</evidence>
<organism evidence="10 11">
    <name type="scientific">Exophiala oligosperma</name>
    <dbReference type="NCBI Taxonomy" id="215243"/>
    <lineage>
        <taxon>Eukaryota</taxon>
        <taxon>Fungi</taxon>
        <taxon>Dikarya</taxon>
        <taxon>Ascomycota</taxon>
        <taxon>Pezizomycotina</taxon>
        <taxon>Eurotiomycetes</taxon>
        <taxon>Chaetothyriomycetidae</taxon>
        <taxon>Chaetothyriales</taxon>
        <taxon>Herpotrichiellaceae</taxon>
        <taxon>Exophiala</taxon>
    </lineage>
</organism>
<reference evidence="10 11" key="1">
    <citation type="submission" date="2015-01" db="EMBL/GenBank/DDBJ databases">
        <title>The Genome Sequence of Exophiala oligosperma CBS72588.</title>
        <authorList>
            <consortium name="The Broad Institute Genomics Platform"/>
            <person name="Cuomo C."/>
            <person name="de Hoog S."/>
            <person name="Gorbushina A."/>
            <person name="Stielow B."/>
            <person name="Teixiera M."/>
            <person name="Abouelleil A."/>
            <person name="Chapman S.B."/>
            <person name="Priest M."/>
            <person name="Young S.K."/>
            <person name="Wortman J."/>
            <person name="Nusbaum C."/>
            <person name="Birren B."/>
        </authorList>
    </citation>
    <scope>NUCLEOTIDE SEQUENCE [LARGE SCALE GENOMIC DNA]</scope>
    <source>
        <strain evidence="10 11">CBS 72588</strain>
    </source>
</reference>
<protein>
    <recommendedName>
        <fullName evidence="7">Large ribosomal subunit protein uL29m</fullName>
    </recommendedName>
    <alternativeName>
        <fullName evidence="8">54S ribosomal protein L4, mitochondrial</fullName>
    </alternativeName>
</protein>
<dbReference type="GO" id="GO:0032543">
    <property type="term" value="P:mitochondrial translation"/>
    <property type="evidence" value="ECO:0007669"/>
    <property type="project" value="TreeGrafter"/>
</dbReference>
<dbReference type="PANTHER" id="PTHR21183:SF18">
    <property type="entry name" value="LARGE RIBOSOMAL SUBUNIT PROTEIN UL29M"/>
    <property type="match status" value="1"/>
</dbReference>
<dbReference type="VEuPathDB" id="FungiDB:PV06_01032"/>
<dbReference type="GeneID" id="27353106"/>
<evidence type="ECO:0000256" key="7">
    <source>
        <dbReference type="ARBA" id="ARBA00035289"/>
    </source>
</evidence>
<evidence type="ECO:0000256" key="9">
    <source>
        <dbReference type="SAM" id="MobiDB-lite"/>
    </source>
</evidence>
<dbReference type="HOGENOM" id="CLU_063281_0_1_1"/>
<evidence type="ECO:0000256" key="5">
    <source>
        <dbReference type="ARBA" id="ARBA00023274"/>
    </source>
</evidence>
<dbReference type="GO" id="GO:0003735">
    <property type="term" value="F:structural constituent of ribosome"/>
    <property type="evidence" value="ECO:0007669"/>
    <property type="project" value="InterPro"/>
</dbReference>
<dbReference type="InterPro" id="IPR010729">
    <property type="entry name" value="Ribosomal_uL29_mit"/>
</dbReference>
<name>A0A0D2B8B3_9EURO</name>
<dbReference type="Gene3D" id="6.10.330.20">
    <property type="match status" value="1"/>
</dbReference>
<evidence type="ECO:0000256" key="8">
    <source>
        <dbReference type="ARBA" id="ARBA00035399"/>
    </source>
</evidence>
<evidence type="ECO:0000313" key="11">
    <source>
        <dbReference type="Proteomes" id="UP000053342"/>
    </source>
</evidence>
<feature type="region of interest" description="Disordered" evidence="9">
    <location>
        <begin position="44"/>
        <end position="69"/>
    </location>
</feature>
<gene>
    <name evidence="10" type="ORF">PV06_01032</name>
</gene>
<keyword evidence="4" id="KW-0496">Mitochondrion</keyword>
<evidence type="ECO:0000256" key="2">
    <source>
        <dbReference type="ARBA" id="ARBA00009254"/>
    </source>
</evidence>
<dbReference type="Proteomes" id="UP000053342">
    <property type="component" value="Unassembled WGS sequence"/>
</dbReference>
<comment type="subunit">
    <text evidence="6">Component of the mitochondrial large ribosomal subunit. Mature mitochondrial ribosomes consist of a small (37S) and a large (54S) subunit. The 37S subunit contains at least 33 different proteins and 1 molecule of RNA (15S). The 54S subunit contains at least 45 different proteins and 1 molecule of RNA (21S).</text>
</comment>
<evidence type="ECO:0000313" key="10">
    <source>
        <dbReference type="EMBL" id="KIW48451.1"/>
    </source>
</evidence>
<comment type="similarity">
    <text evidence="2">Belongs to the universal ribosomal protein uL29 family.</text>
</comment>
<dbReference type="OrthoDB" id="270763at2759"/>
<dbReference type="EMBL" id="KN847332">
    <property type="protein sequence ID" value="KIW48451.1"/>
    <property type="molecule type" value="Genomic_DNA"/>
</dbReference>
<sequence>MASIARSLSYSSSTSTSVPVFLAPAFARPAAAAPTATIFSRSYASKPKRNKAHQIGQAAGGEKNKQRGVSAIRRTGPRTTQGLWMHPLPVPVARDHRGTDAQYAGSDDHGLWGFFNNDRKPMLAPDVESSHGRSWTHTELAQKSYDDLHKLYWVCVKEQNVVMTREKERKRLRAGYGVAEYEERVKTIRKTMYQIRNVLADRQLSWEDARMLYGQGNMEDMLAPPQQETGDEMAEFEDYDEPVQNVDASSSSVDGSDKKPFPEPRL</sequence>
<comment type="subcellular location">
    <subcellularLocation>
        <location evidence="1">Mitochondrion</location>
    </subcellularLocation>
</comment>
<feature type="region of interest" description="Disordered" evidence="9">
    <location>
        <begin position="220"/>
        <end position="266"/>
    </location>
</feature>
<evidence type="ECO:0000256" key="4">
    <source>
        <dbReference type="ARBA" id="ARBA00023128"/>
    </source>
</evidence>
<dbReference type="AlphaFoldDB" id="A0A0D2B8B3"/>
<keyword evidence="11" id="KW-1185">Reference proteome</keyword>